<keyword evidence="12" id="KW-1185">Reference proteome</keyword>
<dbReference type="Gene3D" id="2.60.370.10">
    <property type="entry name" value="Ctag/Cox11"/>
    <property type="match status" value="1"/>
</dbReference>
<evidence type="ECO:0000256" key="2">
    <source>
        <dbReference type="ARBA" id="ARBA00004382"/>
    </source>
</evidence>
<dbReference type="NCBIfam" id="NF003465">
    <property type="entry name" value="PRK05089.1"/>
    <property type="match status" value="1"/>
</dbReference>
<evidence type="ECO:0000256" key="8">
    <source>
        <dbReference type="ARBA" id="ARBA00023008"/>
    </source>
</evidence>
<comment type="function">
    <text evidence="1">Exerts its effect at some terminal stage of cytochrome c oxidase synthesis, probably by being involved in the insertion of the copper B into subunit I.</text>
</comment>
<evidence type="ECO:0000256" key="6">
    <source>
        <dbReference type="ARBA" id="ARBA00022968"/>
    </source>
</evidence>
<evidence type="ECO:0000256" key="3">
    <source>
        <dbReference type="ARBA" id="ARBA00009620"/>
    </source>
</evidence>
<evidence type="ECO:0000256" key="1">
    <source>
        <dbReference type="ARBA" id="ARBA00004007"/>
    </source>
</evidence>
<dbReference type="GO" id="GO:0005507">
    <property type="term" value="F:copper ion binding"/>
    <property type="evidence" value="ECO:0007669"/>
    <property type="project" value="InterPro"/>
</dbReference>
<evidence type="ECO:0000313" key="11">
    <source>
        <dbReference type="EMBL" id="BAW79418.1"/>
    </source>
</evidence>
<protein>
    <recommendedName>
        <fullName evidence="4">Cytochrome c oxidase assembly protein CtaG</fullName>
    </recommendedName>
</protein>
<dbReference type="PANTHER" id="PTHR21320:SF3">
    <property type="entry name" value="CYTOCHROME C OXIDASE ASSEMBLY PROTEIN COX11, MITOCHONDRIAL-RELATED"/>
    <property type="match status" value="1"/>
</dbReference>
<keyword evidence="7 10" id="KW-1133">Transmembrane helix</keyword>
<organism evidence="11 12">
    <name type="scientific">Candidatus Nitrosoglobus terrae</name>
    <dbReference type="NCBI Taxonomy" id="1630141"/>
    <lineage>
        <taxon>Bacteria</taxon>
        <taxon>Pseudomonadati</taxon>
        <taxon>Pseudomonadota</taxon>
        <taxon>Gammaproteobacteria</taxon>
        <taxon>Chromatiales</taxon>
        <taxon>Chromatiaceae</taxon>
        <taxon>Candidatus Nitrosoglobus</taxon>
    </lineage>
</organism>
<proteinExistence type="inferred from homology"/>
<feature type="transmembrane region" description="Helical" evidence="10">
    <location>
        <begin position="21"/>
        <end position="42"/>
    </location>
</feature>
<dbReference type="InterPro" id="IPR023471">
    <property type="entry name" value="CtaG/Cox11_dom_sf"/>
</dbReference>
<evidence type="ECO:0000256" key="9">
    <source>
        <dbReference type="ARBA" id="ARBA00023136"/>
    </source>
</evidence>
<comment type="similarity">
    <text evidence="3">Belongs to the COX11/CtaG family.</text>
</comment>
<dbReference type="PANTHER" id="PTHR21320">
    <property type="entry name" value="CYTOCHROME C OXIDASE ASSEMBLY PROTEIN COX11-RELATED"/>
    <property type="match status" value="1"/>
</dbReference>
<dbReference type="GO" id="GO:0005886">
    <property type="term" value="C:plasma membrane"/>
    <property type="evidence" value="ECO:0007669"/>
    <property type="project" value="UniProtKB-SubCell"/>
</dbReference>
<evidence type="ECO:0000256" key="5">
    <source>
        <dbReference type="ARBA" id="ARBA00022692"/>
    </source>
</evidence>
<dbReference type="AlphaFoldDB" id="A0A1Q2SJW5"/>
<dbReference type="KEGG" id="ntt:TAO_0048"/>
<evidence type="ECO:0000256" key="7">
    <source>
        <dbReference type="ARBA" id="ARBA00022989"/>
    </source>
</evidence>
<keyword evidence="5 10" id="KW-0812">Transmembrane</keyword>
<gene>
    <name evidence="11" type="ORF">TAO_0048</name>
</gene>
<dbReference type="Pfam" id="PF04442">
    <property type="entry name" value="CtaG_Cox11"/>
    <property type="match status" value="1"/>
</dbReference>
<reference evidence="11 12" key="1">
    <citation type="journal article" date="2017" name="ISME J.">
        <title>An acid-tolerant ammonia-oxidizing ?-proteobacterium from soil.</title>
        <authorList>
            <person name="Hayatsu M."/>
            <person name="Tago K."/>
            <person name="Uchiyama I."/>
            <person name="Toyoda A."/>
            <person name="Wang Y."/>
            <person name="Shimomura Y."/>
            <person name="Okubo T."/>
            <person name="Kurisu F."/>
            <person name="Hirono Y."/>
            <person name="Nonaka K."/>
            <person name="Akiyama H."/>
            <person name="Itoh T."/>
            <person name="Takami H."/>
        </authorList>
    </citation>
    <scope>NUCLEOTIDE SEQUENCE [LARGE SCALE GENOMIC DNA]</scope>
    <source>
        <strain evidence="11 12">TAO100</strain>
    </source>
</reference>
<dbReference type="Proteomes" id="UP000243679">
    <property type="component" value="Chromosome"/>
</dbReference>
<accession>A0A1Q2SJW5</accession>
<evidence type="ECO:0000313" key="12">
    <source>
        <dbReference type="Proteomes" id="UP000243679"/>
    </source>
</evidence>
<evidence type="ECO:0000256" key="10">
    <source>
        <dbReference type="SAM" id="Phobius"/>
    </source>
</evidence>
<keyword evidence="6" id="KW-0735">Signal-anchor</keyword>
<dbReference type="PIRSF" id="PIRSF005413">
    <property type="entry name" value="COX11"/>
    <property type="match status" value="1"/>
</dbReference>
<name>A0A1Q2SJW5_9GAMM</name>
<dbReference type="SUPFAM" id="SSF110111">
    <property type="entry name" value="Ctag/Cox11"/>
    <property type="match status" value="1"/>
</dbReference>
<comment type="subcellular location">
    <subcellularLocation>
        <location evidence="2">Cell inner membrane</location>
        <topology evidence="2">Single-pass type II membrane protein</topology>
        <orientation evidence="2">Periplasmic side</orientation>
    </subcellularLocation>
</comment>
<dbReference type="InterPro" id="IPR007533">
    <property type="entry name" value="Cyt_c_oxidase_assmbl_CtaG"/>
</dbReference>
<evidence type="ECO:0000256" key="4">
    <source>
        <dbReference type="ARBA" id="ARBA00015384"/>
    </source>
</evidence>
<keyword evidence="9 10" id="KW-0472">Membrane</keyword>
<sequence>MNVAGTREEIDKHRRRLVIKLTLVVVAMFGFGYLLIPLYNAFCSITGLNGKPSSSAVSATQAKAVKIDTNRTVSVEFIATVNSDLPWEFKSEVYKVSMHPGEIVKANFYVHNLENQAVVGRAIPSISPGLAAKHLHKTECFCFTEQTLQANESREMPVVFYIDPDLPEAYSNMILSYTFYKANT</sequence>
<dbReference type="EMBL" id="AP014836">
    <property type="protein sequence ID" value="BAW79418.1"/>
    <property type="molecule type" value="Genomic_DNA"/>
</dbReference>
<keyword evidence="8" id="KW-0186">Copper</keyword>
<dbReference type="OrthoDB" id="9804841at2"/>